<dbReference type="PANTHER" id="PTHR43597">
    <property type="entry name" value="SULFUR ACCEPTOR PROTEIN CSDE"/>
    <property type="match status" value="1"/>
</dbReference>
<evidence type="ECO:0000313" key="3">
    <source>
        <dbReference type="EMBL" id="ETW94680.1"/>
    </source>
</evidence>
<name>W4LAE2_ENTF1</name>
<evidence type="ECO:0000259" key="2">
    <source>
        <dbReference type="Pfam" id="PF02657"/>
    </source>
</evidence>
<gene>
    <name evidence="3" type="ORF">ETSY1_33790</name>
</gene>
<dbReference type="SUPFAM" id="SSF82649">
    <property type="entry name" value="SufE/NifU"/>
    <property type="match status" value="1"/>
</dbReference>
<dbReference type="HOGENOM" id="CLU_124502_0_0_7"/>
<dbReference type="EMBL" id="AZHW01001025">
    <property type="protein sequence ID" value="ETW94680.1"/>
    <property type="molecule type" value="Genomic_DNA"/>
</dbReference>
<comment type="caution">
    <text evidence="3">The sequence shown here is derived from an EMBL/GenBank/DDBJ whole genome shotgun (WGS) entry which is preliminary data.</text>
</comment>
<evidence type="ECO:0000313" key="4">
    <source>
        <dbReference type="Proteomes" id="UP000019141"/>
    </source>
</evidence>
<dbReference type="Gene3D" id="3.90.1010.10">
    <property type="match status" value="1"/>
</dbReference>
<dbReference type="AlphaFoldDB" id="W4LAE2"/>
<feature type="domain" description="Fe-S metabolism associated" evidence="2">
    <location>
        <begin position="8"/>
        <end position="130"/>
    </location>
</feature>
<proteinExistence type="inferred from homology"/>
<dbReference type="PANTHER" id="PTHR43597:SF5">
    <property type="entry name" value="SUFE-LIKE PROTEIN 2, CHLOROPLASTIC"/>
    <property type="match status" value="1"/>
</dbReference>
<dbReference type="InterPro" id="IPR003808">
    <property type="entry name" value="Fe-S_metab-assoc_dom"/>
</dbReference>
<reference evidence="3 4" key="1">
    <citation type="journal article" date="2014" name="Nature">
        <title>An environmental bacterial taxon with a large and distinct metabolic repertoire.</title>
        <authorList>
            <person name="Wilson M.C."/>
            <person name="Mori T."/>
            <person name="Ruckert C."/>
            <person name="Uria A.R."/>
            <person name="Helf M.J."/>
            <person name="Takada K."/>
            <person name="Gernert C."/>
            <person name="Steffens U.A."/>
            <person name="Heycke N."/>
            <person name="Schmitt S."/>
            <person name="Rinke C."/>
            <person name="Helfrich E.J."/>
            <person name="Brachmann A.O."/>
            <person name="Gurgui C."/>
            <person name="Wakimoto T."/>
            <person name="Kracht M."/>
            <person name="Crusemann M."/>
            <person name="Hentschel U."/>
            <person name="Abe I."/>
            <person name="Matsunaga S."/>
            <person name="Kalinowski J."/>
            <person name="Takeyama H."/>
            <person name="Piel J."/>
        </authorList>
    </citation>
    <scope>NUCLEOTIDE SEQUENCE [LARGE SCALE GENOMIC DNA]</scope>
    <source>
        <strain evidence="4">TSY1</strain>
    </source>
</reference>
<evidence type="ECO:0000256" key="1">
    <source>
        <dbReference type="ARBA" id="ARBA00010282"/>
    </source>
</evidence>
<dbReference type="Proteomes" id="UP000019141">
    <property type="component" value="Unassembled WGS sequence"/>
</dbReference>
<sequence>MTPEEIIKDFQSFSDWEDRFYYLLDMADELPEMDEADKTDDNRLFGCQSRVWLKSELLPTNPPVLHFTGDSDAQLVRGLVAIVINVCNGLTPQAVLDFDIAGFFKALDLERQLTRTRATGLASMVKRIKEIAGSYEALGSSR</sequence>
<comment type="similarity">
    <text evidence="1">Belongs to the SufE family.</text>
</comment>
<dbReference type="Pfam" id="PF02657">
    <property type="entry name" value="SufE"/>
    <property type="match status" value="1"/>
</dbReference>
<protein>
    <recommendedName>
        <fullName evidence="2">Fe-S metabolism associated domain-containing protein</fullName>
    </recommendedName>
</protein>
<keyword evidence="4" id="KW-1185">Reference proteome</keyword>
<accession>W4LAE2</accession>
<organism evidence="3 4">
    <name type="scientific">Entotheonella factor</name>
    <dbReference type="NCBI Taxonomy" id="1429438"/>
    <lineage>
        <taxon>Bacteria</taxon>
        <taxon>Pseudomonadati</taxon>
        <taxon>Nitrospinota/Tectimicrobiota group</taxon>
        <taxon>Candidatus Tectimicrobiota</taxon>
        <taxon>Candidatus Entotheonellia</taxon>
        <taxon>Candidatus Entotheonellales</taxon>
        <taxon>Candidatus Entotheonellaceae</taxon>
        <taxon>Candidatus Entotheonella</taxon>
    </lineage>
</organism>